<gene>
    <name evidence="2" type="primary">addB</name>
    <name evidence="2" type="ORF">A7A09_007855</name>
</gene>
<feature type="domain" description="PD-(D/E)XK endonuclease-like" evidence="1">
    <location>
        <begin position="712"/>
        <end position="913"/>
    </location>
</feature>
<dbReference type="NCBIfam" id="TIGR02786">
    <property type="entry name" value="addB_alphas"/>
    <property type="match status" value="1"/>
</dbReference>
<dbReference type="Gene3D" id="3.90.320.10">
    <property type="match status" value="1"/>
</dbReference>
<dbReference type="EMBL" id="PXNQ02000004">
    <property type="protein sequence ID" value="RNF34901.1"/>
    <property type="molecule type" value="Genomic_DNA"/>
</dbReference>
<dbReference type="InterPro" id="IPR027417">
    <property type="entry name" value="P-loop_NTPase"/>
</dbReference>
<dbReference type="AlphaFoldDB" id="A0A422QY55"/>
<dbReference type="RefSeq" id="WP_106690880.1">
    <property type="nucleotide sequence ID" value="NZ_PXNQ02000004.1"/>
</dbReference>
<sequence length="982" mass="106790">MAEWESGLFALPPGVDFAGEFVAGFLERMASQPPEAIARVTIYANSGRTLTALQQAFDDHGPLLLPQLRVITDLGAGPAADQGALAALLARRLQLARLIDQLLRTRPDLAAGHSVPELARSLTGLMIEMQSEGCGPEALETIDTGDHARHWQDALGFLRIAAKFYLTGAQVDRPARQRARAEMAAAQWSRAENLPEAPVIVAGSTGSHGATRMFMQAVAGLPNGAVVLPGFDFDQPQAIWDRLDAEGEDHPQARFAPLIKAAGRPRPWTATRAPAPDRNKLVSLALRPAPVTDQWIADGPTLPDLLPACEHLTLIEADQPRSEAEAIALLMREAAERAQPITLIAANSGLIRRVVTALDRWHLRPDDSSGQPLHLTAQGLFLRHLAALFGQPLTIDRLLILLKHPMTATGSEVVGSNEARLQARELELHLRAHGPAFPDGSALRNWGSKGDGARKAWADWLAGILDRIAGFETDRAPRPLPDRLADLRGLAEALAAGPDGNARSSALWTGKAGQQAAAIMDHMAAHAAEGPPMPPADFTALLTDELQAQSIRDDVEPHPLLRIRGPREARTEGHGTVILSGLNEGEWPQPLDPDPWLSRQMRRQAGLTLPERQIGLAAHDFQQGIAAGQVILTRARRNAEAETIPSRWLNRLTNLMAGLPDRRGPQALADMRKRGAKWLVMAAALARPDGQALPAPRPSPVPPTPSFRELPVTDISLLIRDPYAVYAKRVLGLRPLNPLRPEPDAALRGQTLHGIVERLLRTKPGPDTPAERLRAEFLRITAEVLEQGVPWPAARAFWQARMEAIADRIVADELTRLAEGHPQVIERRGAVSVTGMDFRLTAKPDRIDLLNDGRVTIYDYKSGSPPTDKQIAYFDKQLILEAAMARRGGFDALGPVDVAGIRYIQLGGEGRTHGRQYSPEMETQSWDGFVRLIGAYLSGGAGFTSMRSPEKTSYAGDYDHLARYGEWSLTDPAQPQKVGDHG</sequence>
<protein>
    <submittedName>
        <fullName evidence="2">Double-strand break repair protein AddB</fullName>
    </submittedName>
</protein>
<dbReference type="Pfam" id="PF12705">
    <property type="entry name" value="PDDEXK_1"/>
    <property type="match status" value="1"/>
</dbReference>
<dbReference type="SUPFAM" id="SSF52540">
    <property type="entry name" value="P-loop containing nucleoside triphosphate hydrolases"/>
    <property type="match status" value="1"/>
</dbReference>
<dbReference type="InterPro" id="IPR038726">
    <property type="entry name" value="PDDEXK_AddAB-type"/>
</dbReference>
<keyword evidence="3" id="KW-1185">Reference proteome</keyword>
<name>A0A422QY55_9RHOB</name>
<dbReference type="InterPro" id="IPR011604">
    <property type="entry name" value="PDDEXK-like_dom_sf"/>
</dbReference>
<evidence type="ECO:0000259" key="1">
    <source>
        <dbReference type="Pfam" id="PF12705"/>
    </source>
</evidence>
<evidence type="ECO:0000313" key="2">
    <source>
        <dbReference type="EMBL" id="RNF34901.1"/>
    </source>
</evidence>
<dbReference type="Proteomes" id="UP000238137">
    <property type="component" value="Unassembled WGS sequence"/>
</dbReference>
<proteinExistence type="predicted"/>
<organism evidence="2 3">
    <name type="scientific">Paracoccus methylarcula</name>
    <dbReference type="NCBI Taxonomy" id="72022"/>
    <lineage>
        <taxon>Bacteria</taxon>
        <taxon>Pseudomonadati</taxon>
        <taxon>Pseudomonadota</taxon>
        <taxon>Alphaproteobacteria</taxon>
        <taxon>Rhodobacterales</taxon>
        <taxon>Paracoccaceae</taxon>
        <taxon>Paracoccus</taxon>
    </lineage>
</organism>
<dbReference type="OrthoDB" id="9780606at2"/>
<reference evidence="2" key="1">
    <citation type="submission" date="2018-05" db="EMBL/GenBank/DDBJ databases">
        <title>Reclassification of Methylarcula marina and Methylarcula terricola as Paracoccus methylarcula sp.nov., comb.nov. and Paracoccus terricola comb.nov.</title>
        <authorList>
            <person name="Shmareva M.N."/>
            <person name="Doronina N.V."/>
            <person name="Vasilenko O.V."/>
            <person name="Tarlachkov S.V."/>
            <person name="Trotsenko Y.A."/>
        </authorList>
    </citation>
    <scope>NUCLEOTIDE SEQUENCE [LARGE SCALE GENOMIC DNA]</scope>
    <source>
        <strain evidence="2">VKM B-2159</strain>
    </source>
</reference>
<accession>A0A422QY55</accession>
<evidence type="ECO:0000313" key="3">
    <source>
        <dbReference type="Proteomes" id="UP000238137"/>
    </source>
</evidence>
<comment type="caution">
    <text evidence="2">The sequence shown here is derived from an EMBL/GenBank/DDBJ whole genome shotgun (WGS) entry which is preliminary data.</text>
</comment>
<dbReference type="InterPro" id="IPR014153">
    <property type="entry name" value="Ds_break_AddB"/>
</dbReference>